<reference evidence="2" key="2">
    <citation type="submission" date="2021-09" db="EMBL/GenBank/DDBJ databases">
        <authorList>
            <person name="Jia N."/>
            <person name="Wang J."/>
            <person name="Shi W."/>
            <person name="Du L."/>
            <person name="Sun Y."/>
            <person name="Zhan W."/>
            <person name="Jiang J."/>
            <person name="Wang Q."/>
            <person name="Zhang B."/>
            <person name="Ji P."/>
            <person name="Sakyi L.B."/>
            <person name="Cui X."/>
            <person name="Yuan T."/>
            <person name="Jiang B."/>
            <person name="Yang W."/>
            <person name="Lam T.T.-Y."/>
            <person name="Chang Q."/>
            <person name="Ding S."/>
            <person name="Wang X."/>
            <person name="Zhu J."/>
            <person name="Ruan X."/>
            <person name="Zhao L."/>
            <person name="Wei J."/>
            <person name="Que T."/>
            <person name="Du C."/>
            <person name="Cheng J."/>
            <person name="Dai P."/>
            <person name="Han X."/>
            <person name="Huang E."/>
            <person name="Gao Y."/>
            <person name="Liu J."/>
            <person name="Shao H."/>
            <person name="Ye R."/>
            <person name="Li L."/>
            <person name="Wei W."/>
            <person name="Wang X."/>
            <person name="Wang C."/>
            <person name="Huo Q."/>
            <person name="Li W."/>
            <person name="Guo W."/>
            <person name="Chen H."/>
            <person name="Chen S."/>
            <person name="Zhou L."/>
            <person name="Zhou L."/>
            <person name="Ni X."/>
            <person name="Tian J."/>
            <person name="Zhou Y."/>
            <person name="Sheng Y."/>
            <person name="Liu T."/>
            <person name="Pan Y."/>
            <person name="Xia L."/>
            <person name="Li J."/>
            <person name="Zhao F."/>
            <person name="Cao W."/>
        </authorList>
    </citation>
    <scope>NUCLEOTIDE SEQUENCE</scope>
    <source>
        <strain evidence="2">Rmic-2018</strain>
        <tissue evidence="2">Larvae</tissue>
    </source>
</reference>
<name>A0A9J6D4M9_RHIMP</name>
<keyword evidence="1" id="KW-0472">Membrane</keyword>
<feature type="transmembrane region" description="Helical" evidence="1">
    <location>
        <begin position="20"/>
        <end position="40"/>
    </location>
</feature>
<comment type="caution">
    <text evidence="2">The sequence shown here is derived from an EMBL/GenBank/DDBJ whole genome shotgun (WGS) entry which is preliminary data.</text>
</comment>
<dbReference type="EMBL" id="JABSTU010000011">
    <property type="protein sequence ID" value="KAH8008997.1"/>
    <property type="molecule type" value="Genomic_DNA"/>
</dbReference>
<dbReference type="VEuPathDB" id="VectorBase:LOC119178131"/>
<proteinExistence type="predicted"/>
<dbReference type="Proteomes" id="UP000821866">
    <property type="component" value="Chromosome 9"/>
</dbReference>
<keyword evidence="1" id="KW-0812">Transmembrane</keyword>
<organism evidence="2 3">
    <name type="scientific">Rhipicephalus microplus</name>
    <name type="common">Cattle tick</name>
    <name type="synonym">Boophilus microplus</name>
    <dbReference type="NCBI Taxonomy" id="6941"/>
    <lineage>
        <taxon>Eukaryota</taxon>
        <taxon>Metazoa</taxon>
        <taxon>Ecdysozoa</taxon>
        <taxon>Arthropoda</taxon>
        <taxon>Chelicerata</taxon>
        <taxon>Arachnida</taxon>
        <taxon>Acari</taxon>
        <taxon>Parasitiformes</taxon>
        <taxon>Ixodida</taxon>
        <taxon>Ixodoidea</taxon>
        <taxon>Ixodidae</taxon>
        <taxon>Rhipicephalinae</taxon>
        <taxon>Rhipicephalus</taxon>
        <taxon>Boophilus</taxon>
    </lineage>
</organism>
<keyword evidence="3" id="KW-1185">Reference proteome</keyword>
<dbReference type="AlphaFoldDB" id="A0A9J6D4M9"/>
<evidence type="ECO:0000313" key="3">
    <source>
        <dbReference type="Proteomes" id="UP000821866"/>
    </source>
</evidence>
<evidence type="ECO:0000256" key="1">
    <source>
        <dbReference type="SAM" id="Phobius"/>
    </source>
</evidence>
<protein>
    <submittedName>
        <fullName evidence="2">Uncharacterized protein</fullName>
    </submittedName>
</protein>
<gene>
    <name evidence="2" type="ORF">HPB51_008568</name>
</gene>
<sequence length="192" mass="21175">MGQASMSSHQYDSCVIPLKVTMRSIFTIGSLLVFVAFTVNAHTLRDQTSRVDVVFKDASQEATYLGAILEEVAEMLADDDDLKAASDEYFIRDLWAKATEALKNATQKATSSVQDAFTEAKGHIQRVAAEAQQKLKEKAAEIMSKILTRIAGQYAIEDSISRMDFMQILRDLIKGAAQRLFGVGKALGQLKH</sequence>
<reference evidence="2" key="1">
    <citation type="journal article" date="2020" name="Cell">
        <title>Large-Scale Comparative Analyses of Tick Genomes Elucidate Their Genetic Diversity and Vector Capacities.</title>
        <authorList>
            <consortium name="Tick Genome and Microbiome Consortium (TIGMIC)"/>
            <person name="Jia N."/>
            <person name="Wang J."/>
            <person name="Shi W."/>
            <person name="Du L."/>
            <person name="Sun Y."/>
            <person name="Zhan W."/>
            <person name="Jiang J.F."/>
            <person name="Wang Q."/>
            <person name="Zhang B."/>
            <person name="Ji P."/>
            <person name="Bell-Sakyi L."/>
            <person name="Cui X.M."/>
            <person name="Yuan T.T."/>
            <person name="Jiang B.G."/>
            <person name="Yang W.F."/>
            <person name="Lam T.T."/>
            <person name="Chang Q.C."/>
            <person name="Ding S.J."/>
            <person name="Wang X.J."/>
            <person name="Zhu J.G."/>
            <person name="Ruan X.D."/>
            <person name="Zhao L."/>
            <person name="Wei J.T."/>
            <person name="Ye R.Z."/>
            <person name="Que T.C."/>
            <person name="Du C.H."/>
            <person name="Zhou Y.H."/>
            <person name="Cheng J.X."/>
            <person name="Dai P.F."/>
            <person name="Guo W.B."/>
            <person name="Han X.H."/>
            <person name="Huang E.J."/>
            <person name="Li L.F."/>
            <person name="Wei W."/>
            <person name="Gao Y.C."/>
            <person name="Liu J.Z."/>
            <person name="Shao H.Z."/>
            <person name="Wang X."/>
            <person name="Wang C.C."/>
            <person name="Yang T.C."/>
            <person name="Huo Q.B."/>
            <person name="Li W."/>
            <person name="Chen H.Y."/>
            <person name="Chen S.E."/>
            <person name="Zhou L.G."/>
            <person name="Ni X.B."/>
            <person name="Tian J.H."/>
            <person name="Sheng Y."/>
            <person name="Liu T."/>
            <person name="Pan Y.S."/>
            <person name="Xia L.Y."/>
            <person name="Li J."/>
            <person name="Zhao F."/>
            <person name="Cao W.C."/>
        </authorList>
    </citation>
    <scope>NUCLEOTIDE SEQUENCE</scope>
    <source>
        <strain evidence="2">Rmic-2018</strain>
    </source>
</reference>
<accession>A0A9J6D4M9</accession>
<keyword evidence="1" id="KW-1133">Transmembrane helix</keyword>
<evidence type="ECO:0000313" key="2">
    <source>
        <dbReference type="EMBL" id="KAH8008997.1"/>
    </source>
</evidence>